<gene>
    <name evidence="1" type="ORF">L228DRAFT_154346</name>
</gene>
<dbReference type="EMBL" id="KV407460">
    <property type="protein sequence ID" value="KZF21489.1"/>
    <property type="molecule type" value="Genomic_DNA"/>
</dbReference>
<accession>A0A165FX34</accession>
<dbReference type="Proteomes" id="UP000076632">
    <property type="component" value="Unassembled WGS sequence"/>
</dbReference>
<proteinExistence type="predicted"/>
<dbReference type="RefSeq" id="XP_018187044.1">
    <property type="nucleotide sequence ID" value="XM_018329320.1"/>
</dbReference>
<reference evidence="1 2" key="1">
    <citation type="journal article" date="2016" name="Fungal Biol.">
        <title>The genome of Xylona heveae provides a window into fungal endophytism.</title>
        <authorList>
            <person name="Gazis R."/>
            <person name="Kuo A."/>
            <person name="Riley R."/>
            <person name="LaButti K."/>
            <person name="Lipzen A."/>
            <person name="Lin J."/>
            <person name="Amirebrahimi M."/>
            <person name="Hesse C.N."/>
            <person name="Spatafora J.W."/>
            <person name="Henrissat B."/>
            <person name="Hainaut M."/>
            <person name="Grigoriev I.V."/>
            <person name="Hibbett D.S."/>
        </authorList>
    </citation>
    <scope>NUCLEOTIDE SEQUENCE [LARGE SCALE GENOMIC DNA]</scope>
    <source>
        <strain evidence="1 2">TC161</strain>
    </source>
</reference>
<name>A0A165FX34_XYLHT</name>
<evidence type="ECO:0000313" key="1">
    <source>
        <dbReference type="EMBL" id="KZF21489.1"/>
    </source>
</evidence>
<dbReference type="GeneID" id="28894457"/>
<evidence type="ECO:0000313" key="2">
    <source>
        <dbReference type="Proteomes" id="UP000076632"/>
    </source>
</evidence>
<dbReference type="InParanoid" id="A0A165FX34"/>
<sequence length="183" mass="20937">MCDCHASFHTASRVASDAPCLVANEYRFRTPWALYTLVLDFRTIQAENYVSGIRTWFKDVSSRLRATQETSRQYHAGSFASGKQYRNDHLIFHHPFAKLNRGEIIEIFNTHTPFLSRFREISRGCMTLILVPRLLMLFTGNEQVKGRNFGKVMLAWMMLQLQAGAAAASQHIRAISKIQRAIA</sequence>
<protein>
    <submittedName>
        <fullName evidence="1">Uncharacterized protein</fullName>
    </submittedName>
</protein>
<organism evidence="1 2">
    <name type="scientific">Xylona heveae (strain CBS 132557 / TC161)</name>
    <dbReference type="NCBI Taxonomy" id="1328760"/>
    <lineage>
        <taxon>Eukaryota</taxon>
        <taxon>Fungi</taxon>
        <taxon>Dikarya</taxon>
        <taxon>Ascomycota</taxon>
        <taxon>Pezizomycotina</taxon>
        <taxon>Xylonomycetes</taxon>
        <taxon>Xylonales</taxon>
        <taxon>Xylonaceae</taxon>
        <taxon>Xylona</taxon>
    </lineage>
</organism>
<keyword evidence="2" id="KW-1185">Reference proteome</keyword>
<dbReference type="AlphaFoldDB" id="A0A165FX34"/>